<dbReference type="EMBL" id="CZCU02000101">
    <property type="protein sequence ID" value="VXD14665.1"/>
    <property type="molecule type" value="Genomic_DNA"/>
</dbReference>
<protein>
    <submittedName>
        <fullName evidence="1">Uncharacterized protein</fullName>
    </submittedName>
</protein>
<name>A0A7Z9DXJ9_9CYAN</name>
<accession>A0A7Z9DXJ9</accession>
<proteinExistence type="predicted"/>
<dbReference type="RefSeq" id="WP_156093116.1">
    <property type="nucleotide sequence ID" value="NZ_LR734846.1"/>
</dbReference>
<dbReference type="AlphaFoldDB" id="A0A7Z9DXJ9"/>
<evidence type="ECO:0000313" key="2">
    <source>
        <dbReference type="Proteomes" id="UP000184550"/>
    </source>
</evidence>
<dbReference type="Proteomes" id="UP000184550">
    <property type="component" value="Unassembled WGS sequence"/>
</dbReference>
<keyword evidence="2" id="KW-1185">Reference proteome</keyword>
<reference evidence="1" key="1">
    <citation type="submission" date="2019-10" db="EMBL/GenBank/DDBJ databases">
        <authorList>
            <consortium name="Genoscope - CEA"/>
            <person name="William W."/>
        </authorList>
    </citation>
    <scope>NUCLEOTIDE SEQUENCE [LARGE SCALE GENOMIC DNA]</scope>
    <source>
        <strain evidence="1">BBR_PRJEB10992</strain>
    </source>
</reference>
<gene>
    <name evidence="1" type="ORF">PL8927_290036</name>
</gene>
<organism evidence="1 2">
    <name type="scientific">Planktothrix serta PCC 8927</name>
    <dbReference type="NCBI Taxonomy" id="671068"/>
    <lineage>
        <taxon>Bacteria</taxon>
        <taxon>Bacillati</taxon>
        <taxon>Cyanobacteriota</taxon>
        <taxon>Cyanophyceae</taxon>
        <taxon>Oscillatoriophycideae</taxon>
        <taxon>Oscillatoriales</taxon>
        <taxon>Microcoleaceae</taxon>
        <taxon>Planktothrix</taxon>
    </lineage>
</organism>
<evidence type="ECO:0000313" key="1">
    <source>
        <dbReference type="EMBL" id="VXD14665.1"/>
    </source>
</evidence>
<sequence>MMLVLILNPVDGFNILHHGLDLMTQATILAQQVDVDIVADFQRTWNHIVKTGQIWAFFIGVAAGWGIKSLLP</sequence>
<comment type="caution">
    <text evidence="1">The sequence shown here is derived from an EMBL/GenBank/DDBJ whole genome shotgun (WGS) entry which is preliminary data.</text>
</comment>
<dbReference type="OrthoDB" id="532853at2"/>